<dbReference type="EMBL" id="CM027686">
    <property type="protein sequence ID" value="KAG0524240.1"/>
    <property type="molecule type" value="Genomic_DNA"/>
</dbReference>
<dbReference type="AlphaFoldDB" id="A0A921QNT0"/>
<evidence type="ECO:0000313" key="2">
    <source>
        <dbReference type="EMBL" id="KAG0524240.1"/>
    </source>
</evidence>
<reference evidence="2" key="1">
    <citation type="journal article" date="2019" name="BMC Genomics">
        <title>A new reference genome for Sorghum bicolor reveals high levels of sequence similarity between sweet and grain genotypes: implications for the genetics of sugar metabolism.</title>
        <authorList>
            <person name="Cooper E.A."/>
            <person name="Brenton Z.W."/>
            <person name="Flinn B.S."/>
            <person name="Jenkins J."/>
            <person name="Shu S."/>
            <person name="Flowers D."/>
            <person name="Luo F."/>
            <person name="Wang Y."/>
            <person name="Xia P."/>
            <person name="Barry K."/>
            <person name="Daum C."/>
            <person name="Lipzen A."/>
            <person name="Yoshinaga Y."/>
            <person name="Schmutz J."/>
            <person name="Saski C."/>
            <person name="Vermerris W."/>
            <person name="Kresovich S."/>
        </authorList>
    </citation>
    <scope>NUCLEOTIDE SEQUENCE</scope>
</reference>
<evidence type="ECO:0000256" key="1">
    <source>
        <dbReference type="SAM" id="MobiDB-lite"/>
    </source>
</evidence>
<gene>
    <name evidence="2" type="ORF">BDA96_07G193600</name>
</gene>
<comment type="caution">
    <text evidence="2">The sequence shown here is derived from an EMBL/GenBank/DDBJ whole genome shotgun (WGS) entry which is preliminary data.</text>
</comment>
<reference evidence="2" key="2">
    <citation type="submission" date="2020-10" db="EMBL/GenBank/DDBJ databases">
        <authorList>
            <person name="Cooper E.A."/>
            <person name="Brenton Z.W."/>
            <person name="Flinn B.S."/>
            <person name="Jenkins J."/>
            <person name="Shu S."/>
            <person name="Flowers D."/>
            <person name="Luo F."/>
            <person name="Wang Y."/>
            <person name="Xia P."/>
            <person name="Barry K."/>
            <person name="Daum C."/>
            <person name="Lipzen A."/>
            <person name="Yoshinaga Y."/>
            <person name="Schmutz J."/>
            <person name="Saski C."/>
            <person name="Vermerris W."/>
            <person name="Kresovich S."/>
        </authorList>
    </citation>
    <scope>NUCLEOTIDE SEQUENCE</scope>
</reference>
<accession>A0A921QNT0</accession>
<organism evidence="2 3">
    <name type="scientific">Sorghum bicolor</name>
    <name type="common">Sorghum</name>
    <name type="synonym">Sorghum vulgare</name>
    <dbReference type="NCBI Taxonomy" id="4558"/>
    <lineage>
        <taxon>Eukaryota</taxon>
        <taxon>Viridiplantae</taxon>
        <taxon>Streptophyta</taxon>
        <taxon>Embryophyta</taxon>
        <taxon>Tracheophyta</taxon>
        <taxon>Spermatophyta</taxon>
        <taxon>Magnoliopsida</taxon>
        <taxon>Liliopsida</taxon>
        <taxon>Poales</taxon>
        <taxon>Poaceae</taxon>
        <taxon>PACMAD clade</taxon>
        <taxon>Panicoideae</taxon>
        <taxon>Andropogonodae</taxon>
        <taxon>Andropogoneae</taxon>
        <taxon>Sorghinae</taxon>
        <taxon>Sorghum</taxon>
    </lineage>
</organism>
<feature type="compositionally biased region" description="Low complexity" evidence="1">
    <location>
        <begin position="21"/>
        <end position="49"/>
    </location>
</feature>
<dbReference type="Proteomes" id="UP000807115">
    <property type="component" value="Chromosome 7"/>
</dbReference>
<feature type="region of interest" description="Disordered" evidence="1">
    <location>
        <begin position="15"/>
        <end position="49"/>
    </location>
</feature>
<protein>
    <submittedName>
        <fullName evidence="2">Uncharacterized protein</fullName>
    </submittedName>
</protein>
<sequence length="116" mass="12864">MPPEAKRSLVQITRFPGPLHASRSASPAPHASPWTTSPSPPSADAESFQSSARRLRLRESLYCIGGLAVTDSPLLVFFSSSKGQCKSLDHHATMCLYYIVRKSYIVWREWPMAMGI</sequence>
<name>A0A921QNT0_SORBI</name>
<evidence type="ECO:0000313" key="3">
    <source>
        <dbReference type="Proteomes" id="UP000807115"/>
    </source>
</evidence>
<proteinExistence type="predicted"/>